<evidence type="ECO:0000313" key="3">
    <source>
        <dbReference type="Proteomes" id="UP001153076"/>
    </source>
</evidence>
<feature type="compositionally biased region" description="Basic and acidic residues" evidence="1">
    <location>
        <begin position="1"/>
        <end position="16"/>
    </location>
</feature>
<name>A0A9Q1JPY8_9CARY</name>
<organism evidence="2 3">
    <name type="scientific">Carnegiea gigantea</name>
    <dbReference type="NCBI Taxonomy" id="171969"/>
    <lineage>
        <taxon>Eukaryota</taxon>
        <taxon>Viridiplantae</taxon>
        <taxon>Streptophyta</taxon>
        <taxon>Embryophyta</taxon>
        <taxon>Tracheophyta</taxon>
        <taxon>Spermatophyta</taxon>
        <taxon>Magnoliopsida</taxon>
        <taxon>eudicotyledons</taxon>
        <taxon>Gunneridae</taxon>
        <taxon>Pentapetalae</taxon>
        <taxon>Caryophyllales</taxon>
        <taxon>Cactineae</taxon>
        <taxon>Cactaceae</taxon>
        <taxon>Cactoideae</taxon>
        <taxon>Echinocereeae</taxon>
        <taxon>Carnegiea</taxon>
    </lineage>
</organism>
<dbReference type="Proteomes" id="UP001153076">
    <property type="component" value="Unassembled WGS sequence"/>
</dbReference>
<feature type="compositionally biased region" description="Low complexity" evidence="1">
    <location>
        <begin position="50"/>
        <end position="62"/>
    </location>
</feature>
<feature type="region of interest" description="Disordered" evidence="1">
    <location>
        <begin position="1"/>
        <end position="62"/>
    </location>
</feature>
<reference evidence="2" key="1">
    <citation type="submission" date="2022-04" db="EMBL/GenBank/DDBJ databases">
        <title>Carnegiea gigantea Genome sequencing and assembly v2.</title>
        <authorList>
            <person name="Copetti D."/>
            <person name="Sanderson M.J."/>
            <person name="Burquez A."/>
            <person name="Wojciechowski M.F."/>
        </authorList>
    </citation>
    <scope>NUCLEOTIDE SEQUENCE</scope>
    <source>
        <strain evidence="2">SGP5-SGP5p</strain>
        <tissue evidence="2">Aerial part</tissue>
    </source>
</reference>
<dbReference type="AlphaFoldDB" id="A0A9Q1JPY8"/>
<dbReference type="EMBL" id="JAKOGI010000961">
    <property type="protein sequence ID" value="KAJ8428872.1"/>
    <property type="molecule type" value="Genomic_DNA"/>
</dbReference>
<evidence type="ECO:0000313" key="2">
    <source>
        <dbReference type="EMBL" id="KAJ8428872.1"/>
    </source>
</evidence>
<evidence type="ECO:0000256" key="1">
    <source>
        <dbReference type="SAM" id="MobiDB-lite"/>
    </source>
</evidence>
<gene>
    <name evidence="2" type="ORF">Cgig2_010814</name>
</gene>
<sequence>MPDSRPRLKLNKEKGGGVEIGNKGTRTIPIRRHRGGVARDRHVPPTKIVSQRSSSQNPPSSSIYATLKRQNRNVEIENKGTRTILIRRHCRGVAHNRHTLLTKVVSRSSSSQNPPSSPIYATLKRQNSKIPFQEAHETTCHRLSGFRPIYTIVPWVLIELTQIKARGISFGVGNGFCITWVFFKETEDGGGGCLSHGVKTKKGAWYLILWAWRRGAGRE</sequence>
<proteinExistence type="predicted"/>
<protein>
    <submittedName>
        <fullName evidence="2">Uncharacterized protein</fullName>
    </submittedName>
</protein>
<comment type="caution">
    <text evidence="2">The sequence shown here is derived from an EMBL/GenBank/DDBJ whole genome shotgun (WGS) entry which is preliminary data.</text>
</comment>
<keyword evidence="3" id="KW-1185">Reference proteome</keyword>
<accession>A0A9Q1JPY8</accession>